<dbReference type="Proteomes" id="UP000294830">
    <property type="component" value="Unassembled WGS sequence"/>
</dbReference>
<reference evidence="2 3" key="1">
    <citation type="submission" date="2019-03" db="EMBL/GenBank/DDBJ databases">
        <title>Genomic Encyclopedia of Archaeal and Bacterial Type Strains, Phase II (KMG-II): from individual species to whole genera.</title>
        <authorList>
            <person name="Goeker M."/>
        </authorList>
    </citation>
    <scope>NUCLEOTIDE SEQUENCE [LARGE SCALE GENOMIC DNA]</scope>
    <source>
        <strain evidence="2 3">RL-C</strain>
    </source>
</reference>
<accession>A0A4R2ER72</accession>
<dbReference type="AlphaFoldDB" id="A0A4R2ER72"/>
<dbReference type="InterPro" id="IPR003695">
    <property type="entry name" value="Ppx_GppA_N"/>
</dbReference>
<dbReference type="Gene3D" id="3.30.420.150">
    <property type="entry name" value="Exopolyphosphatase. Domain 2"/>
    <property type="match status" value="1"/>
</dbReference>
<evidence type="ECO:0000259" key="1">
    <source>
        <dbReference type="Pfam" id="PF02541"/>
    </source>
</evidence>
<proteinExistence type="predicted"/>
<dbReference type="EMBL" id="SLWB01000004">
    <property type="protein sequence ID" value="TCN70076.1"/>
    <property type="molecule type" value="Genomic_DNA"/>
</dbReference>
<comment type="caution">
    <text evidence="2">The sequence shown here is derived from an EMBL/GenBank/DDBJ whole genome shotgun (WGS) entry which is preliminary data.</text>
</comment>
<dbReference type="RefSeq" id="WP_131838639.1">
    <property type="nucleotide sequence ID" value="NZ_SLWB01000004.1"/>
</dbReference>
<evidence type="ECO:0000313" key="2">
    <source>
        <dbReference type="EMBL" id="TCN70076.1"/>
    </source>
</evidence>
<gene>
    <name evidence="2" type="ORF">CLV25_10427</name>
</gene>
<dbReference type="Pfam" id="PF02541">
    <property type="entry name" value="Ppx-GppA"/>
    <property type="match status" value="1"/>
</dbReference>
<name>A0A4R2ER72_9BACT</name>
<feature type="domain" description="Ppx/GppA phosphatase N-terminal" evidence="1">
    <location>
        <begin position="38"/>
        <end position="286"/>
    </location>
</feature>
<dbReference type="OrthoDB" id="9814545at2"/>
<sequence length="305" mass="33956">MKLLKFAAIDIGSNAMRLLITNVIENDGEVIFKKASLTRGPLRLGMEAFENGEIGSENKDKLVHMMKAYKHLMIVNDVVGYRACATSAMRDAQNGPDIVKLIKDASNIEIEIIDGKEEARIIYDSHIADMLEPNKNYLYVDVGGGSTELTLLVNGKLEKSRSFNIGTLRLLNKSVDKKEWDQMHTWLDNITEKYGKIEIIGSGGNINKIYKLAGTKIGQPLSRVKLMAIAKQLSELSVEERIIKFGLNPDRADVIVPASEVFLMVSRWIDAKNIYVPVIGVADGITRSLYADYKKGKAIKNVLNK</sequence>
<dbReference type="SUPFAM" id="SSF53067">
    <property type="entry name" value="Actin-like ATPase domain"/>
    <property type="match status" value="2"/>
</dbReference>
<keyword evidence="3" id="KW-1185">Reference proteome</keyword>
<dbReference type="InterPro" id="IPR043129">
    <property type="entry name" value="ATPase_NBD"/>
</dbReference>
<evidence type="ECO:0000313" key="3">
    <source>
        <dbReference type="Proteomes" id="UP000294830"/>
    </source>
</evidence>
<dbReference type="GO" id="GO:0016462">
    <property type="term" value="F:pyrophosphatase activity"/>
    <property type="evidence" value="ECO:0007669"/>
    <property type="project" value="TreeGrafter"/>
</dbReference>
<dbReference type="InterPro" id="IPR050273">
    <property type="entry name" value="GppA/Ppx_hydrolase"/>
</dbReference>
<dbReference type="PANTHER" id="PTHR30005">
    <property type="entry name" value="EXOPOLYPHOSPHATASE"/>
    <property type="match status" value="1"/>
</dbReference>
<dbReference type="CDD" id="cd24006">
    <property type="entry name" value="ASKHA_NBD_PPX_GppA"/>
    <property type="match status" value="1"/>
</dbReference>
<dbReference type="Gene3D" id="3.30.420.40">
    <property type="match status" value="1"/>
</dbReference>
<organism evidence="2 3">
    <name type="scientific">Acetobacteroides hydrogenigenes</name>
    <dbReference type="NCBI Taxonomy" id="979970"/>
    <lineage>
        <taxon>Bacteria</taxon>
        <taxon>Pseudomonadati</taxon>
        <taxon>Bacteroidota</taxon>
        <taxon>Bacteroidia</taxon>
        <taxon>Bacteroidales</taxon>
        <taxon>Rikenellaceae</taxon>
        <taxon>Acetobacteroides</taxon>
    </lineage>
</organism>
<protein>
    <submittedName>
        <fullName evidence="2">Exopolyphosphatase/guanosine-5'-triphosphate, 3'-diphosphate pyrophosphatase</fullName>
    </submittedName>
</protein>
<dbReference type="PANTHER" id="PTHR30005:SF0">
    <property type="entry name" value="RETROGRADE REGULATION PROTEIN 2"/>
    <property type="match status" value="1"/>
</dbReference>